<keyword evidence="1" id="KW-0472">Membrane</keyword>
<evidence type="ECO:0000256" key="1">
    <source>
        <dbReference type="SAM" id="Phobius"/>
    </source>
</evidence>
<feature type="transmembrane region" description="Helical" evidence="1">
    <location>
        <begin position="48"/>
        <end position="70"/>
    </location>
</feature>
<sequence length="76" mass="8355">MEKQNVGAKKRSRDRQGSLALSIAAALFGVQSERNRQHDFNQRTPWPFIVAGIVGILLFIGLLVAITLIVTATHGR</sequence>
<name>A0A444JMW2_9GAMM</name>
<dbReference type="AlphaFoldDB" id="A0A444JMW2"/>
<dbReference type="Pfam" id="PF11174">
    <property type="entry name" value="DUF2970"/>
    <property type="match status" value="1"/>
</dbReference>
<dbReference type="InterPro" id="IPR021344">
    <property type="entry name" value="DUF2970"/>
</dbReference>
<keyword evidence="1" id="KW-1133">Transmembrane helix</keyword>
<evidence type="ECO:0000313" key="3">
    <source>
        <dbReference type="Proteomes" id="UP000287563"/>
    </source>
</evidence>
<dbReference type="EMBL" id="RJLM01000007">
    <property type="protein sequence ID" value="RWX54433.1"/>
    <property type="molecule type" value="Genomic_DNA"/>
</dbReference>
<evidence type="ECO:0000313" key="2">
    <source>
        <dbReference type="EMBL" id="RWX54433.1"/>
    </source>
</evidence>
<proteinExistence type="predicted"/>
<accession>A0A444JMW2</accession>
<keyword evidence="1" id="KW-0812">Transmembrane</keyword>
<dbReference type="RefSeq" id="WP_128785158.1">
    <property type="nucleotide sequence ID" value="NZ_JAKJSG010000013.1"/>
</dbReference>
<dbReference type="OrthoDB" id="5625885at2"/>
<dbReference type="Proteomes" id="UP000287563">
    <property type="component" value="Unassembled WGS sequence"/>
</dbReference>
<organism evidence="2 3">
    <name type="scientific">Photobacterium chitinilyticum</name>
    <dbReference type="NCBI Taxonomy" id="2485123"/>
    <lineage>
        <taxon>Bacteria</taxon>
        <taxon>Pseudomonadati</taxon>
        <taxon>Pseudomonadota</taxon>
        <taxon>Gammaproteobacteria</taxon>
        <taxon>Vibrionales</taxon>
        <taxon>Vibrionaceae</taxon>
        <taxon>Photobacterium</taxon>
    </lineage>
</organism>
<comment type="caution">
    <text evidence="2">The sequence shown here is derived from an EMBL/GenBank/DDBJ whole genome shotgun (WGS) entry which is preliminary data.</text>
</comment>
<gene>
    <name evidence="2" type="ORF">EDI28_17565</name>
</gene>
<keyword evidence="3" id="KW-1185">Reference proteome</keyword>
<reference evidence="2 3" key="1">
    <citation type="submission" date="2018-11" db="EMBL/GenBank/DDBJ databases">
        <title>Photobacterium sp. BEI247 sp. nov., a marine bacterium isolated from Yongle Blue Hole in the South China Sea.</title>
        <authorList>
            <person name="Wang X."/>
        </authorList>
    </citation>
    <scope>NUCLEOTIDE SEQUENCE [LARGE SCALE GENOMIC DNA]</scope>
    <source>
        <strain evidence="3">BEI247</strain>
    </source>
</reference>
<protein>
    <submittedName>
        <fullName evidence="2">DUF2970 domain-containing protein</fullName>
    </submittedName>
</protein>